<evidence type="ECO:0000256" key="4">
    <source>
        <dbReference type="ARBA" id="ARBA00023163"/>
    </source>
</evidence>
<evidence type="ECO:0000256" key="3">
    <source>
        <dbReference type="ARBA" id="ARBA00023159"/>
    </source>
</evidence>
<dbReference type="SMART" id="SM00422">
    <property type="entry name" value="HTH_MERR"/>
    <property type="match status" value="1"/>
</dbReference>
<dbReference type="Gene3D" id="1.10.1660.10">
    <property type="match status" value="1"/>
</dbReference>
<organism evidence="6 7">
    <name type="scientific">Oceanobacillus bengalensis</name>
    <dbReference type="NCBI Taxonomy" id="1435466"/>
    <lineage>
        <taxon>Bacteria</taxon>
        <taxon>Bacillati</taxon>
        <taxon>Bacillota</taxon>
        <taxon>Bacilli</taxon>
        <taxon>Bacillales</taxon>
        <taxon>Bacillaceae</taxon>
        <taxon>Oceanobacillus</taxon>
    </lineage>
</organism>
<dbReference type="GO" id="GO:0003700">
    <property type="term" value="F:DNA-binding transcription factor activity"/>
    <property type="evidence" value="ECO:0007669"/>
    <property type="project" value="InterPro"/>
</dbReference>
<dbReference type="InterPro" id="IPR009061">
    <property type="entry name" value="DNA-bd_dom_put_sf"/>
</dbReference>
<evidence type="ECO:0000259" key="5">
    <source>
        <dbReference type="PROSITE" id="PS50937"/>
    </source>
</evidence>
<dbReference type="AlphaFoldDB" id="A0A494YXU0"/>
<dbReference type="Pfam" id="PF07739">
    <property type="entry name" value="TipAS"/>
    <property type="match status" value="1"/>
</dbReference>
<proteinExistence type="predicted"/>
<name>A0A494YXU0_9BACI</name>
<keyword evidence="1" id="KW-0805">Transcription regulation</keyword>
<dbReference type="PANTHER" id="PTHR30204:SF90">
    <property type="entry name" value="HTH-TYPE TRANSCRIPTIONAL ACTIVATOR MTA"/>
    <property type="match status" value="1"/>
</dbReference>
<dbReference type="CDD" id="cd01106">
    <property type="entry name" value="HTH_TipAL-Mta"/>
    <property type="match status" value="1"/>
</dbReference>
<gene>
    <name evidence="6" type="ORF">D8M05_12835</name>
</gene>
<dbReference type="Gene3D" id="1.10.490.50">
    <property type="entry name" value="Antibiotic binding domain of TipA-like multidrug resistance regulators"/>
    <property type="match status" value="1"/>
</dbReference>
<dbReference type="EMBL" id="RBZO01000020">
    <property type="protein sequence ID" value="RKQ14514.1"/>
    <property type="molecule type" value="Genomic_DNA"/>
</dbReference>
<keyword evidence="4" id="KW-0804">Transcription</keyword>
<dbReference type="InterPro" id="IPR012925">
    <property type="entry name" value="TipAS_dom"/>
</dbReference>
<comment type="caution">
    <text evidence="6">The sequence shown here is derived from an EMBL/GenBank/DDBJ whole genome shotgun (WGS) entry which is preliminary data.</text>
</comment>
<dbReference type="Proteomes" id="UP000281813">
    <property type="component" value="Unassembled WGS sequence"/>
</dbReference>
<accession>A0A494YXU0</accession>
<dbReference type="InterPro" id="IPR000551">
    <property type="entry name" value="MerR-type_HTH_dom"/>
</dbReference>
<keyword evidence="2" id="KW-0238">DNA-binding</keyword>
<dbReference type="InterPro" id="IPR036244">
    <property type="entry name" value="TipA-like_antibiotic-bd"/>
</dbReference>
<dbReference type="PRINTS" id="PR00040">
    <property type="entry name" value="HTHMERR"/>
</dbReference>
<evidence type="ECO:0000256" key="1">
    <source>
        <dbReference type="ARBA" id="ARBA00023015"/>
    </source>
</evidence>
<evidence type="ECO:0000313" key="7">
    <source>
        <dbReference type="Proteomes" id="UP000281813"/>
    </source>
</evidence>
<dbReference type="PROSITE" id="PS50937">
    <property type="entry name" value="HTH_MERR_2"/>
    <property type="match status" value="1"/>
</dbReference>
<reference evidence="6 7" key="1">
    <citation type="journal article" date="2015" name="Antonie Van Leeuwenhoek">
        <title>Oceanobacillus bengalensis sp. nov., a bacterium isolated from seawater of the Bay of Bengal.</title>
        <authorList>
            <person name="Yongchang O."/>
            <person name="Xiang W."/>
            <person name="Wang G."/>
        </authorList>
    </citation>
    <scope>NUCLEOTIDE SEQUENCE [LARGE SCALE GENOMIC DNA]</scope>
    <source>
        <strain evidence="6 7">MCCC 1K00260</strain>
    </source>
</reference>
<dbReference type="PANTHER" id="PTHR30204">
    <property type="entry name" value="REDOX-CYCLING DRUG-SENSING TRANSCRIPTIONAL ACTIVATOR SOXR"/>
    <property type="match status" value="1"/>
</dbReference>
<evidence type="ECO:0000313" key="6">
    <source>
        <dbReference type="EMBL" id="RKQ14514.1"/>
    </source>
</evidence>
<dbReference type="SUPFAM" id="SSF46955">
    <property type="entry name" value="Putative DNA-binding domain"/>
    <property type="match status" value="1"/>
</dbReference>
<dbReference type="InterPro" id="IPR047057">
    <property type="entry name" value="MerR_fam"/>
</dbReference>
<keyword evidence="3" id="KW-0010">Activator</keyword>
<sequence length="253" mass="29130">MEYTVNKLAQMSGVSGRTLRYYDQIGLLKPGRINSSGYRIYGQKEVDLLQQILFYRELEVSLEDIMKIINQPSFNPTLALKDHYNELKKKRARLDKIIATVETTISSMEGGRTMHDKEKFAGFKERLIDENEQNYGNEIREKYGDETVDASNRKLRGMSQGDYEAMTKLGEEILVLLKKAYVTGDPKSDLAQELAAKHKEWLMYSWTKYAKEAHAGLAEMYVADERFTAYYDKKVKGGAEFLRDAILVYLGMK</sequence>
<dbReference type="OrthoDB" id="9814833at2"/>
<evidence type="ECO:0000256" key="2">
    <source>
        <dbReference type="ARBA" id="ARBA00023125"/>
    </source>
</evidence>
<feature type="domain" description="HTH merR-type" evidence="5">
    <location>
        <begin position="1"/>
        <end position="71"/>
    </location>
</feature>
<protein>
    <submittedName>
        <fullName evidence="6">MerR family transcriptional regulator</fullName>
    </submittedName>
</protein>
<dbReference type="RefSeq" id="WP_121132421.1">
    <property type="nucleotide sequence ID" value="NZ_JBHUFK010000038.1"/>
</dbReference>
<dbReference type="SUPFAM" id="SSF89082">
    <property type="entry name" value="Antibiotic binding domain of TipA-like multidrug resistance regulators"/>
    <property type="match status" value="1"/>
</dbReference>
<dbReference type="GO" id="GO:0003677">
    <property type="term" value="F:DNA binding"/>
    <property type="evidence" value="ECO:0007669"/>
    <property type="project" value="UniProtKB-KW"/>
</dbReference>
<keyword evidence="7" id="KW-1185">Reference proteome</keyword>
<dbReference type="Pfam" id="PF13411">
    <property type="entry name" value="MerR_1"/>
    <property type="match status" value="1"/>
</dbReference>